<dbReference type="AlphaFoldDB" id="A0A1E5QFY5"/>
<feature type="transmembrane region" description="Helical" evidence="1">
    <location>
        <begin position="42"/>
        <end position="64"/>
    </location>
</feature>
<gene>
    <name evidence="2" type="ORF">BH720_19030</name>
</gene>
<name>A0A1E5QFY5_9CYAN</name>
<accession>A0A1E5QFY5</accession>
<proteinExistence type="predicted"/>
<organism evidence="2">
    <name type="scientific">Desertifilum tharense IPPAS B-1220</name>
    <dbReference type="NCBI Taxonomy" id="1781255"/>
    <lineage>
        <taxon>Bacteria</taxon>
        <taxon>Bacillati</taxon>
        <taxon>Cyanobacteriota</taxon>
        <taxon>Cyanophyceae</taxon>
        <taxon>Desertifilales</taxon>
        <taxon>Desertifilaceae</taxon>
        <taxon>Desertifilum</taxon>
    </lineage>
</organism>
<evidence type="ECO:0008006" key="3">
    <source>
        <dbReference type="Google" id="ProtNLM"/>
    </source>
</evidence>
<dbReference type="PANTHER" id="PTHR34679">
    <property type="match status" value="1"/>
</dbReference>
<keyword evidence="1" id="KW-0812">Transmembrane</keyword>
<evidence type="ECO:0000313" key="2">
    <source>
        <dbReference type="EMBL" id="OEJ73595.1"/>
    </source>
</evidence>
<dbReference type="PANTHER" id="PTHR34679:SF2">
    <property type="entry name" value="OS02G0122500 PROTEIN"/>
    <property type="match status" value="1"/>
</dbReference>
<keyword evidence="1" id="KW-0472">Membrane</keyword>
<dbReference type="InterPro" id="IPR025067">
    <property type="entry name" value="DUF4079"/>
</dbReference>
<feature type="transmembrane region" description="Helical" evidence="1">
    <location>
        <begin position="105"/>
        <end position="129"/>
    </location>
</feature>
<sequence>MLVALLATGYALYLGVLVRKTRNADAETRKKNIKAKYNQRHFLIGSLLLAVWVIGTVAGMASTYTLYHKLFVSSHLIFGLSTICLAAVAVALVPFMQQGKEWARIIHILCTSAVVFCFVTQTITGFQIVQKMVGELY</sequence>
<protein>
    <recommendedName>
        <fullName evidence="3">DUF4079 domain-containing protein</fullName>
    </recommendedName>
</protein>
<dbReference type="EMBL" id="MJGC01000085">
    <property type="protein sequence ID" value="OEJ73595.1"/>
    <property type="molecule type" value="Genomic_DNA"/>
</dbReference>
<keyword evidence="1" id="KW-1133">Transmembrane helix</keyword>
<reference evidence="2" key="1">
    <citation type="submission" date="2016-09" db="EMBL/GenBank/DDBJ databases">
        <title>Draft genome of thermotolerant cyanobacterium Desertifilum sp. strain IPPAS B-1220.</title>
        <authorList>
            <person name="Sinetova M.A."/>
            <person name="Bolakhan K."/>
            <person name="Zayadan B.K."/>
            <person name="Mironov K.S."/>
            <person name="Ustinova V."/>
            <person name="Kupriyanova E.V."/>
            <person name="Sidorov R.A."/>
            <person name="Skrypnik A.N."/>
            <person name="Gogoleva N.E."/>
            <person name="Gogolev Y.V."/>
            <person name="Los D.A."/>
        </authorList>
    </citation>
    <scope>NUCLEOTIDE SEQUENCE [LARGE SCALE GENOMIC DNA]</scope>
    <source>
        <strain evidence="2">IPPAS B-1220</strain>
    </source>
</reference>
<comment type="caution">
    <text evidence="2">The sequence shown here is derived from an EMBL/GenBank/DDBJ whole genome shotgun (WGS) entry which is preliminary data.</text>
</comment>
<dbReference type="STRING" id="1781255.BH720_19030"/>
<feature type="transmembrane region" description="Helical" evidence="1">
    <location>
        <begin position="70"/>
        <end position="93"/>
    </location>
</feature>
<dbReference type="Gene3D" id="1.20.120.1770">
    <property type="match status" value="1"/>
</dbReference>
<evidence type="ECO:0000256" key="1">
    <source>
        <dbReference type="SAM" id="Phobius"/>
    </source>
</evidence>
<dbReference type="Pfam" id="PF13301">
    <property type="entry name" value="DUF4079"/>
    <property type="match status" value="1"/>
</dbReference>